<dbReference type="GO" id="GO:0016485">
    <property type="term" value="P:protein processing"/>
    <property type="evidence" value="ECO:0007669"/>
    <property type="project" value="TreeGrafter"/>
</dbReference>
<dbReference type="Gene3D" id="1.10.1380.10">
    <property type="entry name" value="Neutral endopeptidase , domain2"/>
    <property type="match status" value="1"/>
</dbReference>
<feature type="region of interest" description="Disordered" evidence="2">
    <location>
        <begin position="1"/>
        <end position="131"/>
    </location>
</feature>
<evidence type="ECO:0000313" key="6">
    <source>
        <dbReference type="Proteomes" id="UP001321473"/>
    </source>
</evidence>
<name>A0AAQ4FC01_AMBAM</name>
<dbReference type="InterPro" id="IPR000718">
    <property type="entry name" value="Peptidase_M13"/>
</dbReference>
<keyword evidence="6" id="KW-1185">Reference proteome</keyword>
<evidence type="ECO:0000256" key="3">
    <source>
        <dbReference type="SAM" id="Phobius"/>
    </source>
</evidence>
<comment type="similarity">
    <text evidence="1">Belongs to the peptidase M13 family.</text>
</comment>
<dbReference type="GO" id="GO:0004222">
    <property type="term" value="F:metalloendopeptidase activity"/>
    <property type="evidence" value="ECO:0007669"/>
    <property type="project" value="InterPro"/>
</dbReference>
<dbReference type="EMBL" id="JARKHS020004764">
    <property type="protein sequence ID" value="KAK8784185.1"/>
    <property type="molecule type" value="Genomic_DNA"/>
</dbReference>
<dbReference type="Pfam" id="PF05649">
    <property type="entry name" value="Peptidase_M13_N"/>
    <property type="match status" value="1"/>
</dbReference>
<dbReference type="Gene3D" id="3.40.390.10">
    <property type="entry name" value="Collagenase (Catalytic Domain)"/>
    <property type="match status" value="2"/>
</dbReference>
<evidence type="ECO:0000256" key="2">
    <source>
        <dbReference type="SAM" id="MobiDB-lite"/>
    </source>
</evidence>
<evidence type="ECO:0000259" key="4">
    <source>
        <dbReference type="Pfam" id="PF05649"/>
    </source>
</evidence>
<feature type="transmembrane region" description="Helical" evidence="3">
    <location>
        <begin position="152"/>
        <end position="177"/>
    </location>
</feature>
<dbReference type="SUPFAM" id="SSF55486">
    <property type="entry name" value="Metalloproteases ('zincins'), catalytic domain"/>
    <property type="match status" value="1"/>
</dbReference>
<dbReference type="Proteomes" id="UP001321473">
    <property type="component" value="Unassembled WGS sequence"/>
</dbReference>
<evidence type="ECO:0000256" key="1">
    <source>
        <dbReference type="ARBA" id="ARBA00007357"/>
    </source>
</evidence>
<evidence type="ECO:0000313" key="5">
    <source>
        <dbReference type="EMBL" id="KAK8784185.1"/>
    </source>
</evidence>
<protein>
    <recommendedName>
        <fullName evidence="4">Peptidase M13 N-terminal domain-containing protein</fullName>
    </recommendedName>
</protein>
<dbReference type="InterPro" id="IPR042089">
    <property type="entry name" value="Peptidase_M13_dom_2"/>
</dbReference>
<feature type="compositionally biased region" description="Basic and acidic residues" evidence="2">
    <location>
        <begin position="65"/>
        <end position="76"/>
    </location>
</feature>
<gene>
    <name evidence="5" type="ORF">V5799_009452</name>
</gene>
<dbReference type="PANTHER" id="PTHR11733">
    <property type="entry name" value="ZINC METALLOPROTEASE FAMILY M13 NEPRILYSIN-RELATED"/>
    <property type="match status" value="1"/>
</dbReference>
<comment type="caution">
    <text evidence="5">The sequence shown here is derived from an EMBL/GenBank/DDBJ whole genome shotgun (WGS) entry which is preliminary data.</text>
</comment>
<organism evidence="5 6">
    <name type="scientific">Amblyomma americanum</name>
    <name type="common">Lone star tick</name>
    <dbReference type="NCBI Taxonomy" id="6943"/>
    <lineage>
        <taxon>Eukaryota</taxon>
        <taxon>Metazoa</taxon>
        <taxon>Ecdysozoa</taxon>
        <taxon>Arthropoda</taxon>
        <taxon>Chelicerata</taxon>
        <taxon>Arachnida</taxon>
        <taxon>Acari</taxon>
        <taxon>Parasitiformes</taxon>
        <taxon>Ixodida</taxon>
        <taxon>Ixodoidea</taxon>
        <taxon>Ixodidae</taxon>
        <taxon>Amblyomminae</taxon>
        <taxon>Amblyomma</taxon>
    </lineage>
</organism>
<keyword evidence="3" id="KW-0812">Transmembrane</keyword>
<feature type="compositionally biased region" description="Polar residues" evidence="2">
    <location>
        <begin position="85"/>
        <end position="99"/>
    </location>
</feature>
<keyword evidence="3" id="KW-0472">Membrane</keyword>
<dbReference type="InterPro" id="IPR024079">
    <property type="entry name" value="MetalloPept_cat_dom_sf"/>
</dbReference>
<dbReference type="PROSITE" id="PS51885">
    <property type="entry name" value="NEPRILYSIN"/>
    <property type="match status" value="1"/>
</dbReference>
<proteinExistence type="inferred from homology"/>
<dbReference type="InterPro" id="IPR008753">
    <property type="entry name" value="Peptidase_M13_N"/>
</dbReference>
<sequence length="807" mass="88491">MKTSKGVSSSHKDADSPQRGGPAKQPGVSPERDAPPKRMGGPEKSATATKDAVSAKLPTGGASQKTKDASRKREARSAGQAPAENASSSKPPGGSTNRGGSPKRDATGAALKSGAALEHSSKQGGSPVMARSAQGTLYEDESNRGFRLGRTLLGTAAIATVTVILCVLMLVITWRVLAGPTGDRVVQLALLDSSGNDSKGHADPYEALFRDSVDTGASPCSNFYQYACGTWIRNHDVSSAAETWRKLAKTAIQRIKEKKVAAKHGQPLGQAAWYLDTCLNGNALGVDLEGVAADDVKSVLAEAGLTWPNRSERSDFVSSLFFMARHVALPVFFGIDVGYNENGRRALLFPLDAPFQRILRRFRQAMKTDHAWEIIRVAYETFTEGPFDGQRCAEVLSTMHAMTGLFEDYLDAVDKNHQDNMTSLVVHAPTVSAAVWGSLVRHYHKTYFSDLEAIVIYDMTSFAGIFKALQIRGEEAMNDLLGFLSVLAAVHYTNITLRDTFFGSADEAVNQQEQYCFVRAYKFYEHVLNHFLLDSATGPLEEFKSLVEKVRSAFLRFIRVQDTVPAGVSPLSQGYNLRSVFEGVEKSRPEFFLPHYARYLNLTTSALQNWIMLTEHLRKSRPSFSRGFDEEGSEQEALAGQCGTAFYKWRLAPCHLTFPWFVTNGHRGALLAGLGARIAAAIFLDYVDRNATTRMKVYQSNHACLRASTALPDTSMDLGLQASVAALKTAWMMYEDERASNATLFPDVGPVTSPRVFFLFSCHLLCGESGGPRMCNLPLRHSADFARVFACRREEGMNLEEKCTMLV</sequence>
<dbReference type="PANTHER" id="PTHR11733:SF167">
    <property type="entry name" value="FI17812P1-RELATED"/>
    <property type="match status" value="1"/>
</dbReference>
<dbReference type="AlphaFoldDB" id="A0AAQ4FC01"/>
<keyword evidence="3" id="KW-1133">Transmembrane helix</keyword>
<dbReference type="GO" id="GO:0005886">
    <property type="term" value="C:plasma membrane"/>
    <property type="evidence" value="ECO:0007669"/>
    <property type="project" value="TreeGrafter"/>
</dbReference>
<reference evidence="5 6" key="1">
    <citation type="journal article" date="2023" name="Arcadia Sci">
        <title>De novo assembly of a long-read Amblyomma americanum tick genome.</title>
        <authorList>
            <person name="Chou S."/>
            <person name="Poskanzer K.E."/>
            <person name="Rollins M."/>
            <person name="Thuy-Boun P.S."/>
        </authorList>
    </citation>
    <scope>NUCLEOTIDE SEQUENCE [LARGE SCALE GENOMIC DNA]</scope>
    <source>
        <strain evidence="5">F_SG_1</strain>
        <tissue evidence="5">Salivary glands</tissue>
    </source>
</reference>
<feature type="domain" description="Peptidase M13 N-terminal" evidence="4">
    <location>
        <begin position="219"/>
        <end position="557"/>
    </location>
</feature>
<accession>A0AAQ4FC01</accession>